<dbReference type="InParanoid" id="A0A194R0P6"/>
<evidence type="ECO:0000313" key="2">
    <source>
        <dbReference type="EMBL" id="KPJ11089.1"/>
    </source>
</evidence>
<sequence>MENEEDSSDSNSPIIDDNVIRIQLRKPSHRKWELRTRNHSPGIRFPTVQLFDCEGNLLVETNDENISIKSSDYDEPHLRTSQSLREKDYKHIINHKLPRKHNTISGDRVYTRIYRSPTLFNENNNVSYIVKNNDSVCNIPSNLTVNNNYNNLHPSSIETTPFHSEGPSEASSYKSSDNETCEDDKEILVSKNIDGFIHINGETNNSNIAVQSNEENSPTFALQTSQSFSDTALRERTVKNEIIPRSNSGTNFYNLPQNKISFLNTYLRSLAVRRASSANSITITRSTNPLVTSEPGLCNQQLNNIEIKEKDEKTSVVNSRDDISESEFINMSTDIAADCELRKRLKFYRRGLSEIEQRERKLSSSSNNRRYSVSGAIQLSRSSSSESVDEADVVLNRLKRRIFKNKTREKHRRQDVCKLFNS</sequence>
<name>A0A194R0P6_PAPMA</name>
<keyword evidence="3" id="KW-1185">Reference proteome</keyword>
<evidence type="ECO:0000313" key="3">
    <source>
        <dbReference type="Proteomes" id="UP000053240"/>
    </source>
</evidence>
<protein>
    <submittedName>
        <fullName evidence="2">Uncharacterized protein</fullName>
    </submittedName>
</protein>
<dbReference type="Pfam" id="PF16063">
    <property type="entry name" value="DUF4805"/>
    <property type="match status" value="1"/>
</dbReference>
<gene>
    <name evidence="2" type="ORF">RR48_14728</name>
</gene>
<dbReference type="STRING" id="76193.A0A194R0P6"/>
<reference evidence="2 3" key="1">
    <citation type="journal article" date="2015" name="Nat. Commun.">
        <title>Outbred genome sequencing and CRISPR/Cas9 gene editing in butterflies.</title>
        <authorList>
            <person name="Li X."/>
            <person name="Fan D."/>
            <person name="Zhang W."/>
            <person name="Liu G."/>
            <person name="Zhang L."/>
            <person name="Zhao L."/>
            <person name="Fang X."/>
            <person name="Chen L."/>
            <person name="Dong Y."/>
            <person name="Chen Y."/>
            <person name="Ding Y."/>
            <person name="Zhao R."/>
            <person name="Feng M."/>
            <person name="Zhu Y."/>
            <person name="Feng Y."/>
            <person name="Jiang X."/>
            <person name="Zhu D."/>
            <person name="Xiang H."/>
            <person name="Feng X."/>
            <person name="Li S."/>
            <person name="Wang J."/>
            <person name="Zhang G."/>
            <person name="Kronforst M.R."/>
            <person name="Wang W."/>
        </authorList>
    </citation>
    <scope>NUCLEOTIDE SEQUENCE [LARGE SCALE GENOMIC DNA]</scope>
    <source>
        <strain evidence="2">Ya'a_city_454_Pm</strain>
        <tissue evidence="2">Whole body</tissue>
    </source>
</reference>
<dbReference type="EMBL" id="KQ460883">
    <property type="protein sequence ID" value="KPJ11089.1"/>
    <property type="molecule type" value="Genomic_DNA"/>
</dbReference>
<dbReference type="InterPro" id="IPR032064">
    <property type="entry name" value="DUF4805"/>
</dbReference>
<feature type="region of interest" description="Disordered" evidence="1">
    <location>
        <begin position="154"/>
        <end position="181"/>
    </location>
</feature>
<dbReference type="AlphaFoldDB" id="A0A194R0P6"/>
<dbReference type="Proteomes" id="UP000053240">
    <property type="component" value="Unassembled WGS sequence"/>
</dbReference>
<proteinExistence type="predicted"/>
<evidence type="ECO:0000256" key="1">
    <source>
        <dbReference type="SAM" id="MobiDB-lite"/>
    </source>
</evidence>
<accession>A0A194R0P6</accession>
<organism evidence="2 3">
    <name type="scientific">Papilio machaon</name>
    <name type="common">Old World swallowtail butterfly</name>
    <dbReference type="NCBI Taxonomy" id="76193"/>
    <lineage>
        <taxon>Eukaryota</taxon>
        <taxon>Metazoa</taxon>
        <taxon>Ecdysozoa</taxon>
        <taxon>Arthropoda</taxon>
        <taxon>Hexapoda</taxon>
        <taxon>Insecta</taxon>
        <taxon>Pterygota</taxon>
        <taxon>Neoptera</taxon>
        <taxon>Endopterygota</taxon>
        <taxon>Lepidoptera</taxon>
        <taxon>Glossata</taxon>
        <taxon>Ditrysia</taxon>
        <taxon>Papilionoidea</taxon>
        <taxon>Papilionidae</taxon>
        <taxon>Papilioninae</taxon>
        <taxon>Papilio</taxon>
    </lineage>
</organism>